<accession>A0A2P2BYF6</accession>
<gene>
    <name evidence="3" type="ORF">NOCA2210121</name>
</gene>
<dbReference type="InterPro" id="IPR036259">
    <property type="entry name" value="MFS_trans_sf"/>
</dbReference>
<dbReference type="GO" id="GO:0022857">
    <property type="term" value="F:transmembrane transporter activity"/>
    <property type="evidence" value="ECO:0007669"/>
    <property type="project" value="InterPro"/>
</dbReference>
<feature type="transmembrane region" description="Helical" evidence="1">
    <location>
        <begin position="250"/>
        <end position="274"/>
    </location>
</feature>
<feature type="transmembrane region" description="Helical" evidence="1">
    <location>
        <begin position="12"/>
        <end position="36"/>
    </location>
</feature>
<feature type="transmembrane region" description="Helical" evidence="1">
    <location>
        <begin position="211"/>
        <end position="230"/>
    </location>
</feature>
<dbReference type="InterPro" id="IPR011701">
    <property type="entry name" value="MFS"/>
</dbReference>
<evidence type="ECO:0000259" key="2">
    <source>
        <dbReference type="PROSITE" id="PS50850"/>
    </source>
</evidence>
<protein>
    <submittedName>
        <fullName evidence="3">Major facilitator superfamily MFS_1</fullName>
    </submittedName>
</protein>
<dbReference type="PANTHER" id="PTHR23542">
    <property type="match status" value="1"/>
</dbReference>
<evidence type="ECO:0000256" key="1">
    <source>
        <dbReference type="SAM" id="Phobius"/>
    </source>
</evidence>
<feature type="transmembrane region" description="Helical" evidence="1">
    <location>
        <begin position="281"/>
        <end position="298"/>
    </location>
</feature>
<dbReference type="EMBL" id="CZKA01000014">
    <property type="protein sequence ID" value="CUR54771.1"/>
    <property type="molecule type" value="Genomic_DNA"/>
</dbReference>
<dbReference type="InterPro" id="IPR020846">
    <property type="entry name" value="MFS_dom"/>
</dbReference>
<proteinExistence type="predicted"/>
<feature type="domain" description="Major facilitator superfamily (MFS) profile" evidence="2">
    <location>
        <begin position="215"/>
        <end position="395"/>
    </location>
</feature>
<dbReference type="SUPFAM" id="SSF103473">
    <property type="entry name" value="MFS general substrate transporter"/>
    <property type="match status" value="1"/>
</dbReference>
<organism evidence="3">
    <name type="scientific">metagenome</name>
    <dbReference type="NCBI Taxonomy" id="256318"/>
    <lineage>
        <taxon>unclassified sequences</taxon>
        <taxon>metagenomes</taxon>
    </lineage>
</organism>
<reference evidence="3" key="1">
    <citation type="submission" date="2015-08" db="EMBL/GenBank/DDBJ databases">
        <authorList>
            <person name="Babu N.S."/>
            <person name="Beckwith C.J."/>
            <person name="Beseler K.G."/>
            <person name="Brison A."/>
            <person name="Carone J.V."/>
            <person name="Caskin T.P."/>
            <person name="Diamond M."/>
            <person name="Durham M.E."/>
            <person name="Foxe J.M."/>
            <person name="Go M."/>
            <person name="Henderson B.A."/>
            <person name="Jones I.B."/>
            <person name="McGettigan J.A."/>
            <person name="Micheletti S.J."/>
            <person name="Nasrallah M.E."/>
            <person name="Ortiz D."/>
            <person name="Piller C.R."/>
            <person name="Privatt S.R."/>
            <person name="Schneider S.L."/>
            <person name="Sharp S."/>
            <person name="Smith T.C."/>
            <person name="Stanton J.D."/>
            <person name="Ullery H.E."/>
            <person name="Wilson R.J."/>
            <person name="Serrano M.G."/>
            <person name="Buck G."/>
            <person name="Lee V."/>
            <person name="Wang Y."/>
            <person name="Carvalho R."/>
            <person name="Voegtly L."/>
            <person name="Shi R."/>
            <person name="Duckworth R."/>
            <person name="Johnson A."/>
            <person name="Loviza R."/>
            <person name="Walstead R."/>
            <person name="Shah Z."/>
            <person name="Kiflezghi M."/>
            <person name="Wade K."/>
            <person name="Ball S.L."/>
            <person name="Bradley K.W."/>
            <person name="Asai D.J."/>
            <person name="Bowman C.A."/>
            <person name="Russell D.A."/>
            <person name="Pope W.H."/>
            <person name="Jacobs-Sera D."/>
            <person name="Hendrix R.W."/>
            <person name="Hatfull G.F."/>
        </authorList>
    </citation>
    <scope>NUCLEOTIDE SEQUENCE</scope>
</reference>
<dbReference type="Gene3D" id="1.20.1250.20">
    <property type="entry name" value="MFS general substrate transporter like domains"/>
    <property type="match status" value="1"/>
</dbReference>
<feature type="transmembrane region" description="Helical" evidence="1">
    <location>
        <begin position="48"/>
        <end position="67"/>
    </location>
</feature>
<dbReference type="AlphaFoldDB" id="A0A2P2BYF6"/>
<dbReference type="PROSITE" id="PS50850">
    <property type="entry name" value="MFS"/>
    <property type="match status" value="1"/>
</dbReference>
<feature type="transmembrane region" description="Helical" evidence="1">
    <location>
        <begin position="79"/>
        <end position="98"/>
    </location>
</feature>
<sequence length="395" mass="40514">MLDPYRRVLAHPGAVAFSFSGFLGRLPMSMIGLGIVLQVSAQSGSYSLAGSVSAAYVLANAVVAIAQGRLIDHFGQHRLLPLAITVSAVSIALMAWSVEADWTIPLPHVFAALSGAATPPVGSCVRARWSHLLDDEQEVHTAFALEAVVDETCFVLGPTVVTLLATSWHPVAGLAAATIAGVAGTLALASQRRTEPPAGRLTIRDGARPALPWRTLAPLAGVIFALGVLFGSAEVVTVAVSEDLGHKAWAGVLLAIWSFGSLLSGLVAGSIVWTSSTTRRLRLGLVSLTVLMAPMVVIDSLWVLAPMLFLAGFAISPTLIATMSLAEHVLPRARLTEGMSVLQTGIAAGVALGAALAGVVIDGLGPSTAYLVTVGGGVLGGLAALVLPGERPADS</sequence>
<evidence type="ECO:0000313" key="3">
    <source>
        <dbReference type="EMBL" id="CUR54771.1"/>
    </source>
</evidence>
<dbReference type="PANTHER" id="PTHR23542:SF1">
    <property type="entry name" value="MAJOR FACILITATOR SUPERFAMILY (MFS) PROFILE DOMAIN-CONTAINING PROTEIN"/>
    <property type="match status" value="1"/>
</dbReference>
<keyword evidence="1" id="KW-1133">Transmembrane helix</keyword>
<keyword evidence="1" id="KW-0472">Membrane</keyword>
<feature type="transmembrane region" description="Helical" evidence="1">
    <location>
        <begin position="171"/>
        <end position="190"/>
    </location>
</feature>
<feature type="transmembrane region" description="Helical" evidence="1">
    <location>
        <begin position="304"/>
        <end position="326"/>
    </location>
</feature>
<feature type="transmembrane region" description="Helical" evidence="1">
    <location>
        <begin position="367"/>
        <end position="387"/>
    </location>
</feature>
<feature type="transmembrane region" description="Helical" evidence="1">
    <location>
        <begin position="338"/>
        <end position="361"/>
    </location>
</feature>
<name>A0A2P2BYF6_9ZZZZ</name>
<keyword evidence="1" id="KW-0812">Transmembrane</keyword>
<dbReference type="Pfam" id="PF07690">
    <property type="entry name" value="MFS_1"/>
    <property type="match status" value="1"/>
</dbReference>